<keyword evidence="2" id="KW-1185">Reference proteome</keyword>
<comment type="caution">
    <text evidence="1">The sequence shown here is derived from an EMBL/GenBank/DDBJ whole genome shotgun (WGS) entry which is preliminary data.</text>
</comment>
<sequence>MHAVCGMHGGMRGRQILSEVNAEKYFVEAEAEEDIQLDEGTTLMSNIMPEKKKFCSDLSPCARHPLSSSRSSAFADAHQAITASSL</sequence>
<gene>
    <name evidence="1" type="ORF">TRV_04864</name>
</gene>
<dbReference type="RefSeq" id="XP_003020999.1">
    <property type="nucleotide sequence ID" value="XM_003020953.1"/>
</dbReference>
<protein>
    <submittedName>
        <fullName evidence="1">Uncharacterized protein</fullName>
    </submittedName>
</protein>
<reference evidence="2" key="1">
    <citation type="journal article" date="2011" name="Genome Biol.">
        <title>Comparative and functional genomics provide insights into the pathogenicity of dermatophytic fungi.</title>
        <authorList>
            <person name="Burmester A."/>
            <person name="Shelest E."/>
            <person name="Gloeckner G."/>
            <person name="Heddergott C."/>
            <person name="Schindler S."/>
            <person name="Staib P."/>
            <person name="Heidel A."/>
            <person name="Felder M."/>
            <person name="Petzold A."/>
            <person name="Szafranski K."/>
            <person name="Feuermann M."/>
            <person name="Pedruzzi I."/>
            <person name="Priebe S."/>
            <person name="Groth M."/>
            <person name="Winkler R."/>
            <person name="Li W."/>
            <person name="Kniemeyer O."/>
            <person name="Schroeckh V."/>
            <person name="Hertweck C."/>
            <person name="Hube B."/>
            <person name="White T.C."/>
            <person name="Platzer M."/>
            <person name="Guthke R."/>
            <person name="Heitman J."/>
            <person name="Woestemeyer J."/>
            <person name="Zipfel P.F."/>
            <person name="Monod M."/>
            <person name="Brakhage A.A."/>
        </authorList>
    </citation>
    <scope>NUCLEOTIDE SEQUENCE [LARGE SCALE GENOMIC DNA]</scope>
    <source>
        <strain evidence="2">HKI 0517</strain>
    </source>
</reference>
<proteinExistence type="predicted"/>
<organism evidence="1 2">
    <name type="scientific">Trichophyton verrucosum (strain HKI 0517)</name>
    <dbReference type="NCBI Taxonomy" id="663202"/>
    <lineage>
        <taxon>Eukaryota</taxon>
        <taxon>Fungi</taxon>
        <taxon>Dikarya</taxon>
        <taxon>Ascomycota</taxon>
        <taxon>Pezizomycotina</taxon>
        <taxon>Eurotiomycetes</taxon>
        <taxon>Eurotiomycetidae</taxon>
        <taxon>Onygenales</taxon>
        <taxon>Arthrodermataceae</taxon>
        <taxon>Trichophyton</taxon>
    </lineage>
</organism>
<dbReference type="GeneID" id="9577851"/>
<dbReference type="KEGG" id="tve:TRV_04864"/>
<evidence type="ECO:0000313" key="1">
    <source>
        <dbReference type="EMBL" id="EFE40381.1"/>
    </source>
</evidence>
<accession>D4DCK9</accession>
<dbReference type="AlphaFoldDB" id="D4DCK9"/>
<evidence type="ECO:0000313" key="2">
    <source>
        <dbReference type="Proteomes" id="UP000008383"/>
    </source>
</evidence>
<dbReference type="HOGENOM" id="CLU_2499499_0_0_1"/>
<dbReference type="EMBL" id="ACYE01000248">
    <property type="protein sequence ID" value="EFE40381.1"/>
    <property type="molecule type" value="Genomic_DNA"/>
</dbReference>
<dbReference type="Proteomes" id="UP000008383">
    <property type="component" value="Unassembled WGS sequence"/>
</dbReference>
<name>D4DCK9_TRIVH</name>